<sequence length="593" mass="63363">MQLSRWSSLFVGLASLSLISAKTVRNSPVVLSPFAQSPNGFPTYNPQLGNSSIFARDVLPTGTCNADTPCVNGACCGSDNLCGYSPKSCGDGCQHNCDAKAGCGPYAVEGQQSCPLNVCCSEFGFCGSTPEFCVWTNKDDPNYSACDTKYGGCGSVKRPSCSGSSVGKRNIGYYESWSNTRACQNVAPEDLNIDGFTSMNFAFAFFDPSTFQISPMDANAASLYERFTALKQTKAGLEVWISVGGWSFTDPGTTQHAFSDMVSSAGNRAKFIDGLIQFMSTYGFDGVDLDWEYPGADDRGGNSDDVANYVAFAKEARAAFGSKYGMTMTLPTSYWYLQHFDLAGVQSSVDWFNVMAYDLHGTWDADSMFVGPYIAPHTNLTEIDAALDLMWRAGVDSSKVVLGQGWYGRSFTLTDPSCNTPNGKCQFSGGADAGPCSMASGILDYQEISDIILTNSLTPTWDKTAGVKWITWNENQWVSYDDGDTFQQKLDFAKSRCLGGMMVWAVDQVDQSADNGFGGASNAAGLGITDSQQSDANQATADNVASQTCYTAGCGESCKDGTTQVAQFNGQPGSLSTSDRLALANGEDIAEPA</sequence>
<dbReference type="Proteomes" id="UP001153332">
    <property type="component" value="Unassembled WGS sequence"/>
</dbReference>
<gene>
    <name evidence="1" type="ORF">O1611_g5923</name>
</gene>
<comment type="caution">
    <text evidence="1">The sequence shown here is derived from an EMBL/GenBank/DDBJ whole genome shotgun (WGS) entry which is preliminary data.</text>
</comment>
<evidence type="ECO:0000313" key="1">
    <source>
        <dbReference type="EMBL" id="KAJ8127715.1"/>
    </source>
</evidence>
<protein>
    <submittedName>
        <fullName evidence="1">Uncharacterized protein</fullName>
    </submittedName>
</protein>
<keyword evidence="2" id="KW-1185">Reference proteome</keyword>
<accession>A0ACC2JJM3</accession>
<proteinExistence type="predicted"/>
<dbReference type="EMBL" id="JAPUUL010001323">
    <property type="protein sequence ID" value="KAJ8127715.1"/>
    <property type="molecule type" value="Genomic_DNA"/>
</dbReference>
<name>A0ACC2JJM3_9PEZI</name>
<reference evidence="1" key="1">
    <citation type="submission" date="2022-12" db="EMBL/GenBank/DDBJ databases">
        <title>Genome Sequence of Lasiodiplodia mahajangana.</title>
        <authorList>
            <person name="Buettner E."/>
        </authorList>
    </citation>
    <scope>NUCLEOTIDE SEQUENCE</scope>
    <source>
        <strain evidence="1">VT137</strain>
    </source>
</reference>
<evidence type="ECO:0000313" key="2">
    <source>
        <dbReference type="Proteomes" id="UP001153332"/>
    </source>
</evidence>
<organism evidence="1 2">
    <name type="scientific">Lasiodiplodia mahajangana</name>
    <dbReference type="NCBI Taxonomy" id="1108764"/>
    <lineage>
        <taxon>Eukaryota</taxon>
        <taxon>Fungi</taxon>
        <taxon>Dikarya</taxon>
        <taxon>Ascomycota</taxon>
        <taxon>Pezizomycotina</taxon>
        <taxon>Dothideomycetes</taxon>
        <taxon>Dothideomycetes incertae sedis</taxon>
        <taxon>Botryosphaeriales</taxon>
        <taxon>Botryosphaeriaceae</taxon>
        <taxon>Lasiodiplodia</taxon>
    </lineage>
</organism>